<dbReference type="InterPro" id="IPR050680">
    <property type="entry name" value="YpeA/RimI_acetyltransf"/>
</dbReference>
<dbReference type="PROSITE" id="PS51186">
    <property type="entry name" value="GNAT"/>
    <property type="match status" value="1"/>
</dbReference>
<dbReference type="InterPro" id="IPR016181">
    <property type="entry name" value="Acyl_CoA_acyltransferase"/>
</dbReference>
<keyword evidence="2" id="KW-0012">Acyltransferase</keyword>
<dbReference type="InterPro" id="IPR000182">
    <property type="entry name" value="GNAT_dom"/>
</dbReference>
<sequence length="181" mass="21275">MGVTIKKFTGEDLDYSVIINDRFTVDSVLFLTATEHSIQYTVKKVLPYEKQYSEDPDNLLDLQKYINNPDKAIFLAIEGNDIVGLVIVRRNWNEFAYIEDIKVDQKYRRHGIGRLLMDKVKDWAQDNRMAGIMLETQNNNVGACKFYERYGFFIGGFDKYVYKGINQLSDEIAIYWYFIFE</sequence>
<dbReference type="Proteomes" id="UP001372526">
    <property type="component" value="Unassembled WGS sequence"/>
</dbReference>
<organism evidence="4 5">
    <name type="scientific">Bacillus bruguierae</name>
    <dbReference type="NCBI Taxonomy" id="3127667"/>
    <lineage>
        <taxon>Bacteria</taxon>
        <taxon>Bacillati</taxon>
        <taxon>Bacillota</taxon>
        <taxon>Bacilli</taxon>
        <taxon>Bacillales</taxon>
        <taxon>Bacillaceae</taxon>
        <taxon>Bacillus</taxon>
    </lineage>
</organism>
<accession>A0ABU8FGQ6</accession>
<dbReference type="SUPFAM" id="SSF55729">
    <property type="entry name" value="Acyl-CoA N-acyltransferases (Nat)"/>
    <property type="match status" value="1"/>
</dbReference>
<keyword evidence="1" id="KW-0808">Transferase</keyword>
<evidence type="ECO:0000256" key="1">
    <source>
        <dbReference type="ARBA" id="ARBA00022679"/>
    </source>
</evidence>
<reference evidence="4 5" key="1">
    <citation type="submission" date="2024-01" db="EMBL/GenBank/DDBJ databases">
        <title>Seven novel Bacillus-like species.</title>
        <authorList>
            <person name="Liu G."/>
        </authorList>
    </citation>
    <scope>NUCLEOTIDE SEQUENCE [LARGE SCALE GENOMIC DNA]</scope>
    <source>
        <strain evidence="4 5">FJAT-51639</strain>
    </source>
</reference>
<dbReference type="Pfam" id="PF00583">
    <property type="entry name" value="Acetyltransf_1"/>
    <property type="match status" value="1"/>
</dbReference>
<evidence type="ECO:0000313" key="4">
    <source>
        <dbReference type="EMBL" id="MEI4801880.1"/>
    </source>
</evidence>
<comment type="caution">
    <text evidence="4">The sequence shown here is derived from an EMBL/GenBank/DDBJ whole genome shotgun (WGS) entry which is preliminary data.</text>
</comment>
<evidence type="ECO:0000259" key="3">
    <source>
        <dbReference type="PROSITE" id="PS51186"/>
    </source>
</evidence>
<evidence type="ECO:0000313" key="5">
    <source>
        <dbReference type="Proteomes" id="UP001372526"/>
    </source>
</evidence>
<gene>
    <name evidence="4" type="ORF">WAZ07_11180</name>
</gene>
<dbReference type="CDD" id="cd04301">
    <property type="entry name" value="NAT_SF"/>
    <property type="match status" value="1"/>
</dbReference>
<protein>
    <submittedName>
        <fullName evidence="4">GNAT family N-acetyltransferase</fullName>
    </submittedName>
</protein>
<dbReference type="Gene3D" id="3.40.630.30">
    <property type="match status" value="1"/>
</dbReference>
<dbReference type="PANTHER" id="PTHR43420:SF47">
    <property type="entry name" value="N-ACETYLTRANSFERASE DOMAIN-CONTAINING PROTEIN"/>
    <property type="match status" value="1"/>
</dbReference>
<dbReference type="RefSeq" id="WP_336472500.1">
    <property type="nucleotide sequence ID" value="NZ_JBAWSX010000005.1"/>
</dbReference>
<dbReference type="PANTHER" id="PTHR43420">
    <property type="entry name" value="ACETYLTRANSFERASE"/>
    <property type="match status" value="1"/>
</dbReference>
<dbReference type="InterPro" id="IPR008125">
    <property type="entry name" value="Streptothricin_AcTrfase"/>
</dbReference>
<evidence type="ECO:0000256" key="2">
    <source>
        <dbReference type="ARBA" id="ARBA00023315"/>
    </source>
</evidence>
<dbReference type="PRINTS" id="PR01754">
    <property type="entry name" value="SACTRNSFRASE"/>
</dbReference>
<name>A0ABU8FGQ6_9BACI</name>
<dbReference type="EMBL" id="JBAWSX010000005">
    <property type="protein sequence ID" value="MEI4801880.1"/>
    <property type="molecule type" value="Genomic_DNA"/>
</dbReference>
<proteinExistence type="predicted"/>
<feature type="domain" description="N-acetyltransferase" evidence="3">
    <location>
        <begin position="28"/>
        <end position="181"/>
    </location>
</feature>
<keyword evidence="5" id="KW-1185">Reference proteome</keyword>